<dbReference type="SUPFAM" id="SSF49599">
    <property type="entry name" value="TRAF domain-like"/>
    <property type="match status" value="1"/>
</dbReference>
<feature type="region of interest" description="Disordered" evidence="1">
    <location>
        <begin position="1"/>
        <end position="21"/>
    </location>
</feature>
<evidence type="ECO:0000259" key="2">
    <source>
        <dbReference type="PROSITE" id="PS50144"/>
    </source>
</evidence>
<reference evidence="3" key="1">
    <citation type="journal article" date="2023" name="G3 (Bethesda)">
        <title>A reference genome for the long-term kleptoplast-retaining sea slug Elysia crispata morphotype clarki.</title>
        <authorList>
            <person name="Eastman K.E."/>
            <person name="Pendleton A.L."/>
            <person name="Shaikh M.A."/>
            <person name="Suttiyut T."/>
            <person name="Ogas R."/>
            <person name="Tomko P."/>
            <person name="Gavelis G."/>
            <person name="Widhalm J.R."/>
            <person name="Wisecaver J.H."/>
        </authorList>
    </citation>
    <scope>NUCLEOTIDE SEQUENCE</scope>
    <source>
        <strain evidence="3">ECLA1</strain>
    </source>
</reference>
<feature type="domain" description="MATH" evidence="2">
    <location>
        <begin position="28"/>
        <end position="158"/>
    </location>
</feature>
<keyword evidence="4" id="KW-1185">Reference proteome</keyword>
<feature type="compositionally biased region" description="Basic and acidic residues" evidence="1">
    <location>
        <begin position="1"/>
        <end position="10"/>
    </location>
</feature>
<dbReference type="InterPro" id="IPR008974">
    <property type="entry name" value="TRAF-like"/>
</dbReference>
<evidence type="ECO:0000313" key="4">
    <source>
        <dbReference type="Proteomes" id="UP001283361"/>
    </source>
</evidence>
<evidence type="ECO:0000256" key="1">
    <source>
        <dbReference type="SAM" id="MobiDB-lite"/>
    </source>
</evidence>
<evidence type="ECO:0000313" key="3">
    <source>
        <dbReference type="EMBL" id="KAK3772473.1"/>
    </source>
</evidence>
<dbReference type="AlphaFoldDB" id="A0AAE0ZNK2"/>
<dbReference type="Proteomes" id="UP001283361">
    <property type="component" value="Unassembled WGS sequence"/>
</dbReference>
<dbReference type="EMBL" id="JAWDGP010003622">
    <property type="protein sequence ID" value="KAK3772473.1"/>
    <property type="molecule type" value="Genomic_DNA"/>
</dbReference>
<accession>A0AAE0ZNK2</accession>
<name>A0AAE0ZNK2_9GAST</name>
<dbReference type="InterPro" id="IPR002083">
    <property type="entry name" value="MATH/TRAF_dom"/>
</dbReference>
<protein>
    <recommendedName>
        <fullName evidence="2">MATH domain-containing protein</fullName>
    </recommendedName>
</protein>
<proteinExistence type="predicted"/>
<dbReference type="Pfam" id="PF22486">
    <property type="entry name" value="MATH_2"/>
    <property type="match status" value="1"/>
</dbReference>
<dbReference type="PROSITE" id="PS50144">
    <property type="entry name" value="MATH"/>
    <property type="match status" value="1"/>
</dbReference>
<comment type="caution">
    <text evidence="3">The sequence shown here is derived from an EMBL/GenBank/DDBJ whole genome shotgun (WGS) entry which is preliminary data.</text>
</comment>
<dbReference type="Gene3D" id="2.60.210.10">
    <property type="entry name" value="Apoptosis, Tumor Necrosis Factor Receptor Associated Protein 2, Chain A"/>
    <property type="match status" value="1"/>
</dbReference>
<gene>
    <name evidence="3" type="ORF">RRG08_043688</name>
</gene>
<sequence>MTDPEKKDPAPDPGVSGSVLPTQVKNEKFSFSWPLNESIFCEEQTECDIESPKFSSEGNDQLKWCIRASVKRLDEKKMDLYSLYLILMDCVEGEVWAQFKFSLLNAKKENLKERETYKAYRFFQGKLWGFSQFAVKDLLMDEANKLSVLCEVNIVGDSQDSSG</sequence>
<organism evidence="3 4">
    <name type="scientific">Elysia crispata</name>
    <name type="common">lettuce slug</name>
    <dbReference type="NCBI Taxonomy" id="231223"/>
    <lineage>
        <taxon>Eukaryota</taxon>
        <taxon>Metazoa</taxon>
        <taxon>Spiralia</taxon>
        <taxon>Lophotrochozoa</taxon>
        <taxon>Mollusca</taxon>
        <taxon>Gastropoda</taxon>
        <taxon>Heterobranchia</taxon>
        <taxon>Euthyneura</taxon>
        <taxon>Panpulmonata</taxon>
        <taxon>Sacoglossa</taxon>
        <taxon>Placobranchoidea</taxon>
        <taxon>Plakobranchidae</taxon>
        <taxon>Elysia</taxon>
    </lineage>
</organism>